<evidence type="ECO:0000256" key="7">
    <source>
        <dbReference type="ARBA" id="ARBA00023053"/>
    </source>
</evidence>
<evidence type="ECO:0000256" key="4">
    <source>
        <dbReference type="ARBA" id="ARBA00022461"/>
    </source>
</evidence>
<evidence type="ECO:0008006" key="16">
    <source>
        <dbReference type="Google" id="ProtNLM"/>
    </source>
</evidence>
<keyword evidence="7" id="KW-0915">Sodium</keyword>
<sequence length="577" mass="66311">MKSLKDQLGLTQVFGPSSSLETISGPQVRKPIHRLGKNRWSKARTSLRSLVDEYCTQSTIHGIGYIGSRRRSILERIWWFGVFVLSVYGCATLIHKVYQKWTNNPVIVTFDERPLPVWMVPFPAVTICPEAKIRANDMNFTEDFYRFINYRGSRKDLDDERVDRLLAVLQICDEFFHARSLKFPELYARTETDFDIVQIMRNISVPLIDIILFCKVNGVRCNEVFSETLTDEGICFTFNGFSTYDMFRDGVLHDEYNYLNEPKNLTGWSLESGYVPRKKLESHPIRVLGSGFGAGLTIELLALEDDIEQHCRVQQGFKVIIHPSTEYPQVTKSFALVTYSRDVTIAVRPVIMSTSSELLSYHPTRRHCYFNHERQLKFFRVYTQSNCELECVTNYTLKMCGCVKFSMPRSAKTRICRTSEIACVLSAENRMLLQSAKRRLKKLQTYGSACNCIPGCTSIHYDTEITQSKCDFRKTLELRFAPVDPTISENVKQYQISKLGIYFREVQYITSKRSELFGMIDFISNCGGILGLCLGVSLFSVVELLYYCLVRPLPLIRKALRGGRTVTIVNESSVNRF</sequence>
<evidence type="ECO:0000256" key="9">
    <source>
        <dbReference type="ARBA" id="ARBA00023136"/>
    </source>
</evidence>
<reference evidence="14" key="2">
    <citation type="submission" date="2025-05" db="UniProtKB">
        <authorList>
            <consortium name="EnsemblMetazoa"/>
        </authorList>
    </citation>
    <scope>IDENTIFICATION</scope>
    <source>
        <strain evidence="14">Foshan</strain>
    </source>
</reference>
<evidence type="ECO:0000256" key="10">
    <source>
        <dbReference type="ARBA" id="ARBA00023201"/>
    </source>
</evidence>
<dbReference type="InterPro" id="IPR020903">
    <property type="entry name" value="ENaC_CS"/>
</dbReference>
<evidence type="ECO:0000256" key="5">
    <source>
        <dbReference type="ARBA" id="ARBA00022692"/>
    </source>
</evidence>
<feature type="transmembrane region" description="Helical" evidence="13">
    <location>
        <begin position="529"/>
        <end position="549"/>
    </location>
</feature>
<dbReference type="PRINTS" id="PR01078">
    <property type="entry name" value="AMINACHANNEL"/>
</dbReference>
<keyword evidence="8 12" id="KW-0406">Ion transport</keyword>
<evidence type="ECO:0000256" key="8">
    <source>
        <dbReference type="ARBA" id="ARBA00023065"/>
    </source>
</evidence>
<evidence type="ECO:0000256" key="2">
    <source>
        <dbReference type="ARBA" id="ARBA00007193"/>
    </source>
</evidence>
<dbReference type="Gene3D" id="2.60.470.10">
    <property type="entry name" value="Acid-sensing ion channels like domains"/>
    <property type="match status" value="1"/>
</dbReference>
<dbReference type="PANTHER" id="PTHR11690">
    <property type="entry name" value="AMILORIDE-SENSITIVE SODIUM CHANNEL-RELATED"/>
    <property type="match status" value="1"/>
</dbReference>
<dbReference type="RefSeq" id="XP_029732095.1">
    <property type="nucleotide sequence ID" value="XM_029876235.1"/>
</dbReference>
<comment type="similarity">
    <text evidence="2 12">Belongs to the amiloride-sensitive sodium channel (TC 1.A.6) family.</text>
</comment>
<dbReference type="InterPro" id="IPR001873">
    <property type="entry name" value="ENaC"/>
</dbReference>
<dbReference type="PANTHER" id="PTHR11690:SF288">
    <property type="entry name" value="AMILORIDE-SENSITIVE NA+ CHANNEL-RELATED"/>
    <property type="match status" value="1"/>
</dbReference>
<dbReference type="Proteomes" id="UP000069940">
    <property type="component" value="Unassembled WGS sequence"/>
</dbReference>
<evidence type="ECO:0000256" key="11">
    <source>
        <dbReference type="ARBA" id="ARBA00023303"/>
    </source>
</evidence>
<keyword evidence="3 12" id="KW-0813">Transport</keyword>
<dbReference type="PROSITE" id="PS01206">
    <property type="entry name" value="ASC"/>
    <property type="match status" value="1"/>
</dbReference>
<dbReference type="EnsemblMetazoa" id="AALFPA23_014212.R20653">
    <property type="protein sequence ID" value="AALFPA23_014212.P20653"/>
    <property type="gene ID" value="AALFPA23_014212"/>
</dbReference>
<evidence type="ECO:0000313" key="15">
    <source>
        <dbReference type="Proteomes" id="UP000069940"/>
    </source>
</evidence>
<protein>
    <recommendedName>
        <fullName evidence="16">Pickpocket</fullName>
    </recommendedName>
</protein>
<comment type="subcellular location">
    <subcellularLocation>
        <location evidence="1">Membrane</location>
        <topology evidence="1">Multi-pass membrane protein</topology>
    </subcellularLocation>
</comment>
<accession>A0ABM1Z1V3</accession>
<evidence type="ECO:0000256" key="12">
    <source>
        <dbReference type="RuleBase" id="RU000679"/>
    </source>
</evidence>
<keyword evidence="10 12" id="KW-0739">Sodium transport</keyword>
<keyword evidence="15" id="KW-1185">Reference proteome</keyword>
<name>A0ABM1Z1V3_AEDAL</name>
<keyword evidence="4 12" id="KW-0894">Sodium channel</keyword>
<reference evidence="15" key="1">
    <citation type="journal article" date="2015" name="Proc. Natl. Acad. Sci. U.S.A.">
        <title>Genome sequence of the Asian Tiger mosquito, Aedes albopictus, reveals insights into its biology, genetics, and evolution.</title>
        <authorList>
            <person name="Chen X.G."/>
            <person name="Jiang X."/>
            <person name="Gu J."/>
            <person name="Xu M."/>
            <person name="Wu Y."/>
            <person name="Deng Y."/>
            <person name="Zhang C."/>
            <person name="Bonizzoni M."/>
            <person name="Dermauw W."/>
            <person name="Vontas J."/>
            <person name="Armbruster P."/>
            <person name="Huang X."/>
            <person name="Yang Y."/>
            <person name="Zhang H."/>
            <person name="He W."/>
            <person name="Peng H."/>
            <person name="Liu Y."/>
            <person name="Wu K."/>
            <person name="Chen J."/>
            <person name="Lirakis M."/>
            <person name="Topalis P."/>
            <person name="Van Leeuwen T."/>
            <person name="Hall A.B."/>
            <person name="Jiang X."/>
            <person name="Thorpe C."/>
            <person name="Mueller R.L."/>
            <person name="Sun C."/>
            <person name="Waterhouse R.M."/>
            <person name="Yan G."/>
            <person name="Tu Z.J."/>
            <person name="Fang X."/>
            <person name="James A.A."/>
        </authorList>
    </citation>
    <scope>NUCLEOTIDE SEQUENCE [LARGE SCALE GENOMIC DNA]</scope>
    <source>
        <strain evidence="15">Foshan</strain>
    </source>
</reference>
<evidence type="ECO:0000313" key="14">
    <source>
        <dbReference type="EnsemblMetazoa" id="AALFPA23_014212.P20653"/>
    </source>
</evidence>
<dbReference type="Pfam" id="PF00858">
    <property type="entry name" value="ASC"/>
    <property type="match status" value="1"/>
</dbReference>
<dbReference type="Gene3D" id="1.10.287.770">
    <property type="entry name" value="YojJ-like"/>
    <property type="match status" value="1"/>
</dbReference>
<keyword evidence="11 12" id="KW-0407">Ion channel</keyword>
<organism evidence="14 15">
    <name type="scientific">Aedes albopictus</name>
    <name type="common">Asian tiger mosquito</name>
    <name type="synonym">Stegomyia albopicta</name>
    <dbReference type="NCBI Taxonomy" id="7160"/>
    <lineage>
        <taxon>Eukaryota</taxon>
        <taxon>Metazoa</taxon>
        <taxon>Ecdysozoa</taxon>
        <taxon>Arthropoda</taxon>
        <taxon>Hexapoda</taxon>
        <taxon>Insecta</taxon>
        <taxon>Pterygota</taxon>
        <taxon>Neoptera</taxon>
        <taxon>Endopterygota</taxon>
        <taxon>Diptera</taxon>
        <taxon>Nematocera</taxon>
        <taxon>Culicoidea</taxon>
        <taxon>Culicidae</taxon>
        <taxon>Culicinae</taxon>
        <taxon>Aedini</taxon>
        <taxon>Aedes</taxon>
        <taxon>Stegomyia</taxon>
    </lineage>
</organism>
<keyword evidence="6 13" id="KW-1133">Transmembrane helix</keyword>
<evidence type="ECO:0000256" key="6">
    <source>
        <dbReference type="ARBA" id="ARBA00022989"/>
    </source>
</evidence>
<dbReference type="GeneID" id="109410688"/>
<keyword evidence="9 13" id="KW-0472">Membrane</keyword>
<evidence type="ECO:0000256" key="3">
    <source>
        <dbReference type="ARBA" id="ARBA00022448"/>
    </source>
</evidence>
<keyword evidence="5 12" id="KW-0812">Transmembrane</keyword>
<evidence type="ECO:0000256" key="1">
    <source>
        <dbReference type="ARBA" id="ARBA00004141"/>
    </source>
</evidence>
<evidence type="ECO:0000256" key="13">
    <source>
        <dbReference type="SAM" id="Phobius"/>
    </source>
</evidence>
<proteinExistence type="inferred from homology"/>